<protein>
    <submittedName>
        <fullName evidence="4">Uncharacterized protein</fullName>
    </submittedName>
</protein>
<keyword evidence="2" id="KW-0472">Membrane</keyword>
<feature type="chain" id="PRO_5035757125" evidence="3">
    <location>
        <begin position="23"/>
        <end position="764"/>
    </location>
</feature>
<dbReference type="EMBL" id="NIRI02000010">
    <property type="protein sequence ID" value="KAG5454119.1"/>
    <property type="molecule type" value="Genomic_DNA"/>
</dbReference>
<feature type="region of interest" description="Disordered" evidence="1">
    <location>
        <begin position="403"/>
        <end position="459"/>
    </location>
</feature>
<evidence type="ECO:0000313" key="5">
    <source>
        <dbReference type="Proteomes" id="UP000286415"/>
    </source>
</evidence>
<reference evidence="4 5" key="2">
    <citation type="journal article" date="2021" name="Genomics">
        <title>High-quality reference genome for Clonorchis sinensis.</title>
        <authorList>
            <person name="Young N.D."/>
            <person name="Stroehlein A.J."/>
            <person name="Kinkar L."/>
            <person name="Wang T."/>
            <person name="Sohn W.M."/>
            <person name="Chang B.C.H."/>
            <person name="Kaur P."/>
            <person name="Weisz D."/>
            <person name="Dudchenko O."/>
            <person name="Aiden E.L."/>
            <person name="Korhonen P.K."/>
            <person name="Gasser R.B."/>
        </authorList>
    </citation>
    <scope>NUCLEOTIDE SEQUENCE [LARGE SCALE GENOMIC DNA]</scope>
    <source>
        <strain evidence="4">Cs-k2</strain>
    </source>
</reference>
<dbReference type="AlphaFoldDB" id="A0A8T1MYL9"/>
<feature type="transmembrane region" description="Helical" evidence="2">
    <location>
        <begin position="249"/>
        <end position="275"/>
    </location>
</feature>
<keyword evidence="2" id="KW-1133">Transmembrane helix</keyword>
<feature type="signal peptide" evidence="3">
    <location>
        <begin position="1"/>
        <end position="22"/>
    </location>
</feature>
<proteinExistence type="predicted"/>
<evidence type="ECO:0000313" key="4">
    <source>
        <dbReference type="EMBL" id="KAG5454119.1"/>
    </source>
</evidence>
<keyword evidence="5" id="KW-1185">Reference proteome</keyword>
<reference evidence="4 5" key="1">
    <citation type="journal article" date="2018" name="Biotechnol. Adv.">
        <title>Improved genomic resources and new bioinformatic workflow for the carcinogenic parasite Clonorchis sinensis: Biotechnological implications.</title>
        <authorList>
            <person name="Wang D."/>
            <person name="Korhonen P.K."/>
            <person name="Gasser R.B."/>
            <person name="Young N.D."/>
        </authorList>
    </citation>
    <scope>NUCLEOTIDE SEQUENCE [LARGE SCALE GENOMIC DNA]</scope>
    <source>
        <strain evidence="4">Cs-k2</strain>
    </source>
</reference>
<sequence length="764" mass="82446">MPIPPLYIVVVTLLHWIPELLAHEYVLMRTKRENVWNDRPEPFAPAGFTPNGEIRSPIMMELRRDLTPANGPSGLCGVCTRVYRVLHDTSLSTQEECRRHNSRQAVLGDITEFYHTLIESRQFNRTMEFPLADLFNRFSLRASFMYLDSRRNEPAVLIEATQQSAHVLCVESIKCPETTTTPVLVTTQSAGLLAPSQQSQITADSESNEAKQTQVKDISGVSGLEAKRADGSGEPFWDALLTGTEAKSWFLATISLSCLCFLLLILLLISWLYICRIRRLYARRRCRGTCRFGCRCPVEVVRQTVNDAAVFGPLDSQNAQLFTSPMTPQGNGSIRSGSGFGAALYSGGTMTSSRWGSNGGTKLGSPIYVSLANAPEKNSLMAPNANCLVGPVGTMTIGPGGLDTSNGGSAWGQPNNPRLPAHSNRRRLSQDVICRSTSDGSTVSGHPVSNTGSKVIGTSHPRSGLVIGHGYIGSCSNTNNNNCSSSSTAVPPVLINNVNNGQLDSVGYYQPPPTVYNYSDMAAGGVGRAGGISPSMTQSPTQLTNRKSSDRVYYGQSLNLSAGSPGPVVEEEEVEHTSSFFPLDQFHGTSENHQLAGPCSTFNSYASDSVQRTNPYPLRESEGDLLNITPPSGFYEPNATSGDSGMVNGGLTSSSIRSNSQTGPTTFSTRSFLSSLNPKLGSTMGQADWKPVPMTSVSGQSSGEMVGMVDMESVSRLPMTNNGADQFPKKTASLNDNNNLSTGLIQNQNQVPPHRIYTAYERML</sequence>
<keyword evidence="3" id="KW-0732">Signal</keyword>
<gene>
    <name evidence="4" type="ORF">CSKR_201917</name>
</gene>
<feature type="compositionally biased region" description="Polar residues" evidence="1">
    <location>
        <begin position="403"/>
        <end position="416"/>
    </location>
</feature>
<dbReference type="OrthoDB" id="6250448at2759"/>
<dbReference type="Proteomes" id="UP000286415">
    <property type="component" value="Unassembled WGS sequence"/>
</dbReference>
<feature type="compositionally biased region" description="Polar residues" evidence="1">
    <location>
        <begin position="435"/>
        <end position="453"/>
    </location>
</feature>
<name>A0A8T1MYL9_CLOSI</name>
<evidence type="ECO:0000256" key="1">
    <source>
        <dbReference type="SAM" id="MobiDB-lite"/>
    </source>
</evidence>
<evidence type="ECO:0000256" key="2">
    <source>
        <dbReference type="SAM" id="Phobius"/>
    </source>
</evidence>
<keyword evidence="2" id="KW-0812">Transmembrane</keyword>
<comment type="caution">
    <text evidence="4">The sequence shown here is derived from an EMBL/GenBank/DDBJ whole genome shotgun (WGS) entry which is preliminary data.</text>
</comment>
<evidence type="ECO:0000256" key="3">
    <source>
        <dbReference type="SAM" id="SignalP"/>
    </source>
</evidence>
<accession>A0A8T1MYL9</accession>
<organism evidence="4 5">
    <name type="scientific">Clonorchis sinensis</name>
    <name type="common">Chinese liver fluke</name>
    <dbReference type="NCBI Taxonomy" id="79923"/>
    <lineage>
        <taxon>Eukaryota</taxon>
        <taxon>Metazoa</taxon>
        <taxon>Spiralia</taxon>
        <taxon>Lophotrochozoa</taxon>
        <taxon>Platyhelminthes</taxon>
        <taxon>Trematoda</taxon>
        <taxon>Digenea</taxon>
        <taxon>Opisthorchiida</taxon>
        <taxon>Opisthorchiata</taxon>
        <taxon>Opisthorchiidae</taxon>
        <taxon>Clonorchis</taxon>
    </lineage>
</organism>